<dbReference type="Proteomes" id="UP001604336">
    <property type="component" value="Unassembled WGS sequence"/>
</dbReference>
<feature type="transmembrane region" description="Helical" evidence="1">
    <location>
        <begin position="91"/>
        <end position="115"/>
    </location>
</feature>
<proteinExistence type="predicted"/>
<protein>
    <submittedName>
        <fullName evidence="2">Mitochondrial protein</fullName>
    </submittedName>
</protein>
<comment type="caution">
    <text evidence="2">The sequence shown here is derived from an EMBL/GenBank/DDBJ whole genome shotgun (WGS) entry which is preliminary data.</text>
</comment>
<keyword evidence="1" id="KW-0812">Transmembrane</keyword>
<dbReference type="EMBL" id="JBFOLK010000002">
    <property type="protein sequence ID" value="KAL2532226.1"/>
    <property type="molecule type" value="Genomic_DNA"/>
</dbReference>
<name>A0ABD1V4H2_9LAMI</name>
<accession>A0ABD1V4H2</accession>
<reference evidence="3" key="1">
    <citation type="submission" date="2024-07" db="EMBL/GenBank/DDBJ databases">
        <title>Two chromosome-level genome assemblies of Korean endemic species Abeliophyllum distichum and Forsythia ovata (Oleaceae).</title>
        <authorList>
            <person name="Jang H."/>
        </authorList>
    </citation>
    <scope>NUCLEOTIDE SEQUENCE [LARGE SCALE GENOMIC DNA]</scope>
</reference>
<keyword evidence="1" id="KW-1133">Transmembrane helix</keyword>
<dbReference type="PANTHER" id="PTHR11439">
    <property type="entry name" value="GAG-POL-RELATED RETROTRANSPOSON"/>
    <property type="match status" value="1"/>
</dbReference>
<evidence type="ECO:0000256" key="1">
    <source>
        <dbReference type="SAM" id="Phobius"/>
    </source>
</evidence>
<gene>
    <name evidence="2" type="ORF">Adt_05577</name>
</gene>
<evidence type="ECO:0000313" key="2">
    <source>
        <dbReference type="EMBL" id="KAL2532226.1"/>
    </source>
</evidence>
<keyword evidence="1" id="KW-0472">Membrane</keyword>
<dbReference type="PANTHER" id="PTHR11439:SF497">
    <property type="entry name" value="CYSTEINE-RICH RLK (RECEPTOR-LIKE PROTEIN KINASE) 8"/>
    <property type="match status" value="1"/>
</dbReference>
<evidence type="ECO:0000313" key="3">
    <source>
        <dbReference type="Proteomes" id="UP001604336"/>
    </source>
</evidence>
<keyword evidence="3" id="KW-1185">Reference proteome</keyword>
<dbReference type="AlphaFoldDB" id="A0ABD1V4H2"/>
<organism evidence="2 3">
    <name type="scientific">Abeliophyllum distichum</name>
    <dbReference type="NCBI Taxonomy" id="126358"/>
    <lineage>
        <taxon>Eukaryota</taxon>
        <taxon>Viridiplantae</taxon>
        <taxon>Streptophyta</taxon>
        <taxon>Embryophyta</taxon>
        <taxon>Tracheophyta</taxon>
        <taxon>Spermatophyta</taxon>
        <taxon>Magnoliopsida</taxon>
        <taxon>eudicotyledons</taxon>
        <taxon>Gunneridae</taxon>
        <taxon>Pentapetalae</taxon>
        <taxon>asterids</taxon>
        <taxon>lamiids</taxon>
        <taxon>Lamiales</taxon>
        <taxon>Oleaceae</taxon>
        <taxon>Forsythieae</taxon>
        <taxon>Abeliophyllum</taxon>
    </lineage>
</organism>
<sequence length="129" mass="14508">MEVNLKLRKEECDLLSDPVPYRTLVGSLIYLTITRPDISYAVQQVSQFHGFSSAPSYGCIRRIIRYVHGTALRGLSYPAGTSLNLAHIVRLIMPGAVILDVLLRVGVCFLVWPLFLGKARNRTVFQVLY</sequence>